<dbReference type="EMBL" id="JANAVB010014600">
    <property type="protein sequence ID" value="KAJ6834104.1"/>
    <property type="molecule type" value="Genomic_DNA"/>
</dbReference>
<keyword evidence="2" id="KW-0812">Transmembrane</keyword>
<dbReference type="InterPro" id="IPR040339">
    <property type="entry name" value="At1g16860-like"/>
</dbReference>
<sequence>MGSRFPSHQLSNGLYVSGRPEQPKEKPPIMSSTAVPYTGGDIKKSGELGKMIDIHVEKSRKSGPIANAPSRNTSFGGTASHSGPIPNAAGRSSYSGSLSSTAGPGSGSGVTGGSNRQKSNSGPLNRHGDPVKRSSGPQSGGVTPMVRQNSGPLLPATGLITSGPISSGPLNSSGAPRKVSGPLDSTGSFKVHSAPIVHNQAVTNLSQEEDFSFKGSVPKPILWSVILLFVMGFIAGGFILGAVHNPILLIVVVAIFGVVVTLFMWNKCWGRKAVTGFIVNYPDAELRTAKDGQYVKVSGVVTCGNVPLESSFQKIPRCVYTSTSLYEYRGWDSKAANSQHRRFTWGLRSMERHVVDFYISDFQSGLRALVKTGYGARVTPYVDESIVVDINPNNEDISPEFIKWLGGRNLSSNDRIMRMKEGYIREGSTVSVMGVVQRNENVLMIVPPSDAFSTGCQWGKCIFPANLDGIVLRCEDTSKTEVIPV</sequence>
<keyword evidence="2" id="KW-0472">Membrane</keyword>
<feature type="transmembrane region" description="Helical" evidence="2">
    <location>
        <begin position="247"/>
        <end position="265"/>
    </location>
</feature>
<feature type="compositionally biased region" description="Polar residues" evidence="1">
    <location>
        <begin position="69"/>
        <end position="81"/>
    </location>
</feature>
<name>A0AAX6EJG0_IRIPA</name>
<organism evidence="3 5">
    <name type="scientific">Iris pallida</name>
    <name type="common">Sweet iris</name>
    <dbReference type="NCBI Taxonomy" id="29817"/>
    <lineage>
        <taxon>Eukaryota</taxon>
        <taxon>Viridiplantae</taxon>
        <taxon>Streptophyta</taxon>
        <taxon>Embryophyta</taxon>
        <taxon>Tracheophyta</taxon>
        <taxon>Spermatophyta</taxon>
        <taxon>Magnoliopsida</taxon>
        <taxon>Liliopsida</taxon>
        <taxon>Asparagales</taxon>
        <taxon>Iridaceae</taxon>
        <taxon>Iridoideae</taxon>
        <taxon>Irideae</taxon>
        <taxon>Iris</taxon>
    </lineage>
</organism>
<dbReference type="Proteomes" id="UP001140949">
    <property type="component" value="Unassembled WGS sequence"/>
</dbReference>
<accession>A0AAX6EJG0</accession>
<dbReference type="PANTHER" id="PTHR33709:SF4">
    <property type="entry name" value="OS08G0230200 PROTEIN"/>
    <property type="match status" value="1"/>
</dbReference>
<feature type="compositionally biased region" description="Polar residues" evidence="1">
    <location>
        <begin position="165"/>
        <end position="174"/>
    </location>
</feature>
<comment type="caution">
    <text evidence="3">The sequence shown here is derived from an EMBL/GenBank/DDBJ whole genome shotgun (WGS) entry which is preliminary data.</text>
</comment>
<feature type="compositionally biased region" description="Polar residues" evidence="1">
    <location>
        <begin position="1"/>
        <end position="14"/>
    </location>
</feature>
<evidence type="ECO:0000256" key="1">
    <source>
        <dbReference type="SAM" id="MobiDB-lite"/>
    </source>
</evidence>
<feature type="region of interest" description="Disordered" evidence="1">
    <location>
        <begin position="165"/>
        <end position="184"/>
    </location>
</feature>
<feature type="compositionally biased region" description="Low complexity" evidence="1">
    <location>
        <begin position="88"/>
        <end position="103"/>
    </location>
</feature>
<reference evidence="3" key="1">
    <citation type="journal article" date="2023" name="GigaByte">
        <title>Genome assembly of the bearded iris, Iris pallida Lam.</title>
        <authorList>
            <person name="Bruccoleri R.E."/>
            <person name="Oakeley E.J."/>
            <person name="Faust A.M.E."/>
            <person name="Altorfer M."/>
            <person name="Dessus-Babus S."/>
            <person name="Burckhardt D."/>
            <person name="Oertli M."/>
            <person name="Naumann U."/>
            <person name="Petersen F."/>
            <person name="Wong J."/>
        </authorList>
    </citation>
    <scope>NUCLEOTIDE SEQUENCE</scope>
    <source>
        <strain evidence="3">GSM-AAB239-AS_SAM_17_03QT</strain>
    </source>
</reference>
<feature type="region of interest" description="Disordered" evidence="1">
    <location>
        <begin position="1"/>
        <end position="158"/>
    </location>
</feature>
<feature type="compositionally biased region" description="Basic and acidic residues" evidence="1">
    <location>
        <begin position="41"/>
        <end position="60"/>
    </location>
</feature>
<evidence type="ECO:0000313" key="5">
    <source>
        <dbReference type="Proteomes" id="UP001140949"/>
    </source>
</evidence>
<proteinExistence type="predicted"/>
<keyword evidence="2" id="KW-1133">Transmembrane helix</keyword>
<dbReference type="PANTHER" id="PTHR33709">
    <property type="entry name" value="OSJNBA0035M09.9 PROTEIN"/>
    <property type="match status" value="1"/>
</dbReference>
<gene>
    <name evidence="3" type="ORF">M6B38_185860</name>
    <name evidence="4" type="ORF">M6B38_335675</name>
</gene>
<feature type="transmembrane region" description="Helical" evidence="2">
    <location>
        <begin position="221"/>
        <end position="241"/>
    </location>
</feature>
<dbReference type="EMBL" id="JANAVB010036020">
    <property type="protein sequence ID" value="KAJ6803965.1"/>
    <property type="molecule type" value="Genomic_DNA"/>
</dbReference>
<protein>
    <submittedName>
        <fullName evidence="3">Membrane protein-like</fullName>
    </submittedName>
</protein>
<reference evidence="3" key="2">
    <citation type="submission" date="2023-04" db="EMBL/GenBank/DDBJ databases">
        <authorList>
            <person name="Bruccoleri R.E."/>
            <person name="Oakeley E.J."/>
            <person name="Faust A.-M."/>
            <person name="Dessus-Babus S."/>
            <person name="Altorfer M."/>
            <person name="Burckhardt D."/>
            <person name="Oertli M."/>
            <person name="Naumann U."/>
            <person name="Petersen F."/>
            <person name="Wong J."/>
        </authorList>
    </citation>
    <scope>NUCLEOTIDE SEQUENCE</scope>
    <source>
        <strain evidence="3">GSM-AAB239-AS_SAM_17_03QT</strain>
        <tissue evidence="3">Leaf</tissue>
    </source>
</reference>
<dbReference type="AlphaFoldDB" id="A0AAX6EJG0"/>
<evidence type="ECO:0000256" key="2">
    <source>
        <dbReference type="SAM" id="Phobius"/>
    </source>
</evidence>
<feature type="compositionally biased region" description="Polar residues" evidence="1">
    <location>
        <begin position="135"/>
        <end position="151"/>
    </location>
</feature>
<keyword evidence="5" id="KW-1185">Reference proteome</keyword>
<evidence type="ECO:0000313" key="3">
    <source>
        <dbReference type="EMBL" id="KAJ6803965.1"/>
    </source>
</evidence>
<evidence type="ECO:0000313" key="4">
    <source>
        <dbReference type="EMBL" id="KAJ6834104.1"/>
    </source>
</evidence>